<protein>
    <recommendedName>
        <fullName evidence="3">Guanylate cyclase domain-containing protein</fullName>
    </recommendedName>
</protein>
<reference evidence="2" key="1">
    <citation type="journal article" date="2019" name="Int. J. Syst. Evol. Microbiol.">
        <title>The Global Catalogue of Microorganisms (GCM) 10K type strain sequencing project: providing services to taxonomists for standard genome sequencing and annotation.</title>
        <authorList>
            <consortium name="The Broad Institute Genomics Platform"/>
            <consortium name="The Broad Institute Genome Sequencing Center for Infectious Disease"/>
            <person name="Wu L."/>
            <person name="Ma J."/>
        </authorList>
    </citation>
    <scope>NUCLEOTIDE SEQUENCE [LARGE SCALE GENOMIC DNA]</scope>
    <source>
        <strain evidence="2">JCM 16702</strain>
    </source>
</reference>
<sequence>MTYEQPPAYQPMPAHRNDADVSGTYCPILFFDVASFGRPDRDADIQLAVRRGLYQIVFGALDRVAVPRTVYYRQDHGDGVLAVLPPTVPARALAEGLPIWLHLEIRRHNKCASPAARIQLRGALHIGPVYRDEQGVSGRALIHAARLIDASPVRRALADSCADLVFAASDRVYDEVIRHHPTPVDVEYREFAARVKEDEFTAWLTVLGRHADPLLETRPPLRAVPDHP</sequence>
<comment type="caution">
    <text evidence="1">The sequence shown here is derived from an EMBL/GenBank/DDBJ whole genome shotgun (WGS) entry which is preliminary data.</text>
</comment>
<dbReference type="Gene3D" id="3.30.70.1230">
    <property type="entry name" value="Nucleotide cyclase"/>
    <property type="match status" value="1"/>
</dbReference>
<dbReference type="SUPFAM" id="SSF55073">
    <property type="entry name" value="Nucleotide cyclase"/>
    <property type="match status" value="1"/>
</dbReference>
<dbReference type="Proteomes" id="UP001500683">
    <property type="component" value="Unassembled WGS sequence"/>
</dbReference>
<gene>
    <name evidence="1" type="ORF">GCM10022214_86810</name>
</gene>
<keyword evidence="2" id="KW-1185">Reference proteome</keyword>
<evidence type="ECO:0000313" key="2">
    <source>
        <dbReference type="Proteomes" id="UP001500683"/>
    </source>
</evidence>
<name>A0ABP7X7J1_9ACTN</name>
<organism evidence="1 2">
    <name type="scientific">Actinomadura miaoliensis</name>
    <dbReference type="NCBI Taxonomy" id="430685"/>
    <lineage>
        <taxon>Bacteria</taxon>
        <taxon>Bacillati</taxon>
        <taxon>Actinomycetota</taxon>
        <taxon>Actinomycetes</taxon>
        <taxon>Streptosporangiales</taxon>
        <taxon>Thermomonosporaceae</taxon>
        <taxon>Actinomadura</taxon>
    </lineage>
</organism>
<evidence type="ECO:0000313" key="1">
    <source>
        <dbReference type="EMBL" id="GAA4106048.1"/>
    </source>
</evidence>
<dbReference type="EMBL" id="BAAAZG010000086">
    <property type="protein sequence ID" value="GAA4106048.1"/>
    <property type="molecule type" value="Genomic_DNA"/>
</dbReference>
<proteinExistence type="predicted"/>
<accession>A0ABP7X7J1</accession>
<evidence type="ECO:0008006" key="3">
    <source>
        <dbReference type="Google" id="ProtNLM"/>
    </source>
</evidence>
<dbReference type="InterPro" id="IPR029787">
    <property type="entry name" value="Nucleotide_cyclase"/>
</dbReference>
<dbReference type="RefSeq" id="WP_344959358.1">
    <property type="nucleotide sequence ID" value="NZ_BAAAZG010000086.1"/>
</dbReference>